<sequence>MSQFAGNAAAVPHHAWTEAQRAILDAFKAGEPLLLLIGPPGVGKSRLLREIEESLRALDPHVLRLESGEWVDLQTAPPRLLVDEASRMDDATLEQLVRRQDSFTLLVGLPSLVERLGSLPHRVVQLGPLRAEDVPAYVAARLAATGLDSSRLAEGSVAALSEASGNLPSLLNLLLGTSFLMADMVASPQVTPDHVREAAALRDDMAPFEESPAPEPAPTAAPEAPRSEEAPPAPPPVAEPVATPRTTLPVPLPPAPAPKPAAKGRAVLVAAVLLAGGGLAWVATQKARNPAETAPASPATSAAPTVAAMAPPNAAENPAAPAQEAAPAQPPSEAPAGATENLPSGAMVRVVITYPRGAAGATERAAALSAELEQAGLSAGAPFPLSRPVTASSLSYFFREDRAAALRVQELAGERLSQAVPRLGTVEGALPRPGAIEVELSATDTSTGSPSPAPEEAEAPGPEAAELAEPANGATLPLAAAQRGVVLSWRTTAEAQPGCCFVEVVPLGGNTNRRAVFAAYAEAAEQQTVRLSRPGQYAWRILTVSRTAQRYTASPWRHFLVGESTP</sequence>
<dbReference type="EMBL" id="RFLX01000010">
    <property type="protein sequence ID" value="RMI20632.1"/>
    <property type="molecule type" value="Genomic_DNA"/>
</dbReference>
<reference evidence="2 3" key="1">
    <citation type="submission" date="2018-10" db="EMBL/GenBank/DDBJ databases">
        <title>Roseomonas sp. nov., isolated from feces of Tibetan antelopes in the Qinghai-Tibet plateau, China.</title>
        <authorList>
            <person name="Tian Z."/>
        </authorList>
    </citation>
    <scope>NUCLEOTIDE SEQUENCE [LARGE SCALE GENOMIC DNA]</scope>
    <source>
        <strain evidence="2 3">Z23</strain>
    </source>
</reference>
<dbReference type="SUPFAM" id="SSF52540">
    <property type="entry name" value="P-loop containing nucleoside triphosphate hydrolases"/>
    <property type="match status" value="1"/>
</dbReference>
<evidence type="ECO:0000313" key="3">
    <source>
        <dbReference type="Proteomes" id="UP000274097"/>
    </source>
</evidence>
<keyword evidence="2" id="KW-0067">ATP-binding</keyword>
<protein>
    <submittedName>
        <fullName evidence="2">ATP-binding protein</fullName>
    </submittedName>
</protein>
<dbReference type="RefSeq" id="WP_122140046.1">
    <property type="nucleotide sequence ID" value="NZ_RFLX01000010.1"/>
</dbReference>
<proteinExistence type="predicted"/>
<organism evidence="2 3">
    <name type="scientific">Teichococcus wenyumeiae</name>
    <dbReference type="NCBI Taxonomy" id="2478470"/>
    <lineage>
        <taxon>Bacteria</taxon>
        <taxon>Pseudomonadati</taxon>
        <taxon>Pseudomonadota</taxon>
        <taxon>Alphaproteobacteria</taxon>
        <taxon>Acetobacterales</taxon>
        <taxon>Roseomonadaceae</taxon>
        <taxon>Roseomonas</taxon>
    </lineage>
</organism>
<dbReference type="InterPro" id="IPR052026">
    <property type="entry name" value="ExeA_AAA_ATPase_DNA-bind"/>
</dbReference>
<dbReference type="InterPro" id="IPR027417">
    <property type="entry name" value="P-loop_NTPase"/>
</dbReference>
<gene>
    <name evidence="2" type="ORF">EBE87_14275</name>
</gene>
<keyword evidence="3" id="KW-1185">Reference proteome</keyword>
<dbReference type="PANTHER" id="PTHR35894:SF1">
    <property type="entry name" value="PHOSPHORIBULOKINASE _ URIDINE KINASE FAMILY"/>
    <property type="match status" value="1"/>
</dbReference>
<dbReference type="Proteomes" id="UP000274097">
    <property type="component" value="Unassembled WGS sequence"/>
</dbReference>
<dbReference type="PANTHER" id="PTHR35894">
    <property type="entry name" value="GENERAL SECRETION PATHWAY PROTEIN A-RELATED"/>
    <property type="match status" value="1"/>
</dbReference>
<feature type="compositionally biased region" description="Pro residues" evidence="1">
    <location>
        <begin position="250"/>
        <end position="259"/>
    </location>
</feature>
<accession>A0ABX9VIM0</accession>
<comment type="caution">
    <text evidence="2">The sequence shown here is derived from an EMBL/GenBank/DDBJ whole genome shotgun (WGS) entry which is preliminary data.</text>
</comment>
<evidence type="ECO:0000256" key="1">
    <source>
        <dbReference type="SAM" id="MobiDB-lite"/>
    </source>
</evidence>
<evidence type="ECO:0000313" key="2">
    <source>
        <dbReference type="EMBL" id="RMI20632.1"/>
    </source>
</evidence>
<dbReference type="GO" id="GO:0005524">
    <property type="term" value="F:ATP binding"/>
    <property type="evidence" value="ECO:0007669"/>
    <property type="project" value="UniProtKB-KW"/>
</dbReference>
<feature type="region of interest" description="Disordered" evidence="1">
    <location>
        <begin position="207"/>
        <end position="260"/>
    </location>
</feature>
<name>A0ABX9VIM0_9PROT</name>
<feature type="region of interest" description="Disordered" evidence="1">
    <location>
        <begin position="442"/>
        <end position="462"/>
    </location>
</feature>
<keyword evidence="2" id="KW-0547">Nucleotide-binding</keyword>
<feature type="region of interest" description="Disordered" evidence="1">
    <location>
        <begin position="290"/>
        <end position="341"/>
    </location>
</feature>
<feature type="compositionally biased region" description="Low complexity" evidence="1">
    <location>
        <begin position="290"/>
        <end position="327"/>
    </location>
</feature>
<feature type="compositionally biased region" description="Low complexity" evidence="1">
    <location>
        <begin position="239"/>
        <end position="249"/>
    </location>
</feature>